<gene>
    <name evidence="2" type="ORF">BU16DRAFT_555622</name>
</gene>
<evidence type="ECO:0000313" key="2">
    <source>
        <dbReference type="EMBL" id="KAF2501120.1"/>
    </source>
</evidence>
<dbReference type="Proteomes" id="UP000799750">
    <property type="component" value="Unassembled WGS sequence"/>
</dbReference>
<sequence>MDQNNQQDPFSALKHMRFSDATRIHVTEDRPVWGTTSPQIASLQASTFTFTAKANVPRLKSQATPPIAAAVYNFEISYSVDTANGRVGRQDRRPTPADDSTRSRSYPQPLISGRHSRIECRAWHEGVPSNQPASAENTPTSEKCPMMQITEI</sequence>
<feature type="compositionally biased region" description="Polar residues" evidence="1">
    <location>
        <begin position="128"/>
        <end position="141"/>
    </location>
</feature>
<name>A0A6A6RBN8_9PEZI</name>
<protein>
    <submittedName>
        <fullName evidence="2">Uncharacterized protein</fullName>
    </submittedName>
</protein>
<evidence type="ECO:0000256" key="1">
    <source>
        <dbReference type="SAM" id="MobiDB-lite"/>
    </source>
</evidence>
<feature type="region of interest" description="Disordered" evidence="1">
    <location>
        <begin position="124"/>
        <end position="152"/>
    </location>
</feature>
<dbReference type="EMBL" id="MU004182">
    <property type="protein sequence ID" value="KAF2501120.1"/>
    <property type="molecule type" value="Genomic_DNA"/>
</dbReference>
<organism evidence="2 3">
    <name type="scientific">Lophium mytilinum</name>
    <dbReference type="NCBI Taxonomy" id="390894"/>
    <lineage>
        <taxon>Eukaryota</taxon>
        <taxon>Fungi</taxon>
        <taxon>Dikarya</taxon>
        <taxon>Ascomycota</taxon>
        <taxon>Pezizomycotina</taxon>
        <taxon>Dothideomycetes</taxon>
        <taxon>Pleosporomycetidae</taxon>
        <taxon>Mytilinidiales</taxon>
        <taxon>Mytilinidiaceae</taxon>
        <taxon>Lophium</taxon>
    </lineage>
</organism>
<feature type="compositionally biased region" description="Basic and acidic residues" evidence="1">
    <location>
        <begin position="88"/>
        <end position="102"/>
    </location>
</feature>
<keyword evidence="3" id="KW-1185">Reference proteome</keyword>
<reference evidence="2" key="1">
    <citation type="journal article" date="2020" name="Stud. Mycol.">
        <title>101 Dothideomycetes genomes: a test case for predicting lifestyles and emergence of pathogens.</title>
        <authorList>
            <person name="Haridas S."/>
            <person name="Albert R."/>
            <person name="Binder M."/>
            <person name="Bloem J."/>
            <person name="Labutti K."/>
            <person name="Salamov A."/>
            <person name="Andreopoulos B."/>
            <person name="Baker S."/>
            <person name="Barry K."/>
            <person name="Bills G."/>
            <person name="Bluhm B."/>
            <person name="Cannon C."/>
            <person name="Castanera R."/>
            <person name="Culley D."/>
            <person name="Daum C."/>
            <person name="Ezra D."/>
            <person name="Gonzalez J."/>
            <person name="Henrissat B."/>
            <person name="Kuo A."/>
            <person name="Liang C."/>
            <person name="Lipzen A."/>
            <person name="Lutzoni F."/>
            <person name="Magnuson J."/>
            <person name="Mondo S."/>
            <person name="Nolan M."/>
            <person name="Ohm R."/>
            <person name="Pangilinan J."/>
            <person name="Park H.-J."/>
            <person name="Ramirez L."/>
            <person name="Alfaro M."/>
            <person name="Sun H."/>
            <person name="Tritt A."/>
            <person name="Yoshinaga Y."/>
            <person name="Zwiers L.-H."/>
            <person name="Turgeon B."/>
            <person name="Goodwin S."/>
            <person name="Spatafora J."/>
            <person name="Crous P."/>
            <person name="Grigoriev I."/>
        </authorList>
    </citation>
    <scope>NUCLEOTIDE SEQUENCE</scope>
    <source>
        <strain evidence="2">CBS 269.34</strain>
    </source>
</reference>
<evidence type="ECO:0000313" key="3">
    <source>
        <dbReference type="Proteomes" id="UP000799750"/>
    </source>
</evidence>
<dbReference type="AlphaFoldDB" id="A0A6A6RBN8"/>
<accession>A0A6A6RBN8</accession>
<proteinExistence type="predicted"/>
<feature type="region of interest" description="Disordered" evidence="1">
    <location>
        <begin position="82"/>
        <end position="110"/>
    </location>
</feature>